<protein>
    <submittedName>
        <fullName evidence="6">Di-heme oxidoredictase family protein</fullName>
    </submittedName>
</protein>
<comment type="caution">
    <text evidence="6">The sequence shown here is derived from an EMBL/GenBank/DDBJ whole genome shotgun (WGS) entry which is preliminary data.</text>
</comment>
<evidence type="ECO:0000256" key="2">
    <source>
        <dbReference type="ARBA" id="ARBA00022723"/>
    </source>
</evidence>
<keyword evidence="1 4" id="KW-0349">Heme</keyword>
<feature type="domain" description="Cytochrome c" evidence="5">
    <location>
        <begin position="260"/>
        <end position="381"/>
    </location>
</feature>
<keyword evidence="2 4" id="KW-0479">Metal-binding</keyword>
<dbReference type="PANTHER" id="PTHR30600:SF4">
    <property type="entry name" value="CYTOCHROME C DOMAIN-CONTAINING PROTEIN"/>
    <property type="match status" value="1"/>
</dbReference>
<proteinExistence type="predicted"/>
<organism evidence="6 7">
    <name type="scientific">Marinobacterium aestuariivivens</name>
    <dbReference type="NCBI Taxonomy" id="1698799"/>
    <lineage>
        <taxon>Bacteria</taxon>
        <taxon>Pseudomonadati</taxon>
        <taxon>Pseudomonadota</taxon>
        <taxon>Gammaproteobacteria</taxon>
        <taxon>Oceanospirillales</taxon>
        <taxon>Oceanospirillaceae</taxon>
        <taxon>Marinobacterium</taxon>
    </lineage>
</organism>
<dbReference type="InterPro" id="IPR010538">
    <property type="entry name" value="DHOR"/>
</dbReference>
<evidence type="ECO:0000313" key="6">
    <source>
        <dbReference type="EMBL" id="MFC6672198.1"/>
    </source>
</evidence>
<evidence type="ECO:0000313" key="7">
    <source>
        <dbReference type="Proteomes" id="UP001596422"/>
    </source>
</evidence>
<dbReference type="PIRSF" id="PIRSF028099">
    <property type="entry name" value="DUF1111"/>
    <property type="match status" value="1"/>
</dbReference>
<dbReference type="EMBL" id="JBHSWE010000001">
    <property type="protein sequence ID" value="MFC6672198.1"/>
    <property type="molecule type" value="Genomic_DNA"/>
</dbReference>
<keyword evidence="7" id="KW-1185">Reference proteome</keyword>
<dbReference type="Gene3D" id="1.10.760.10">
    <property type="entry name" value="Cytochrome c-like domain"/>
    <property type="match status" value="1"/>
</dbReference>
<dbReference type="RefSeq" id="WP_379913217.1">
    <property type="nucleotide sequence ID" value="NZ_JBHSWE010000001.1"/>
</dbReference>
<evidence type="ECO:0000256" key="1">
    <source>
        <dbReference type="ARBA" id="ARBA00022617"/>
    </source>
</evidence>
<accession>A0ABW2A498</accession>
<evidence type="ECO:0000259" key="5">
    <source>
        <dbReference type="PROSITE" id="PS51007"/>
    </source>
</evidence>
<dbReference type="InterPro" id="IPR036909">
    <property type="entry name" value="Cyt_c-like_dom_sf"/>
</dbReference>
<dbReference type="Proteomes" id="UP001596422">
    <property type="component" value="Unassembled WGS sequence"/>
</dbReference>
<dbReference type="SUPFAM" id="SSF46626">
    <property type="entry name" value="Cytochrome c"/>
    <property type="match status" value="1"/>
</dbReference>
<dbReference type="PROSITE" id="PS51007">
    <property type="entry name" value="CYTC"/>
    <property type="match status" value="1"/>
</dbReference>
<gene>
    <name evidence="6" type="ORF">ACFQDL_20590</name>
</gene>
<dbReference type="Pfam" id="PF06537">
    <property type="entry name" value="DHOR"/>
    <property type="match status" value="1"/>
</dbReference>
<dbReference type="InterPro" id="IPR051395">
    <property type="entry name" value="Cytochrome_c_Peroxidase/MauG"/>
</dbReference>
<sequence>MGPLFNARACAGCHLHNGRGHPPASAEGNAVSLFLRLSVVPDPQQRRQMEAGILANVPDPVYGRQLQNFSVQNVPAEGRLGVEYSDEVVHLADGSEVHLRRPRYRILQPGYGPVAAGLNLSPRLAPPMIGLGLLEAVPESALLALEDTEDRNGDGISGRLNRVWSQREQRVVAGRFGWKAGNGTLADQNDSALAGDIGIGNALFPVPFGDCMPAQSDCRQAPHGNTAAQDNLEAARAVTDSILFYSRHLAPPVRPDAQQPDVQAGKAVFNRIGCSACHTPNLRTARDAEAPLAGQSIWPYSDLLLHDMGPDLADGHEEYRARGSEWRTAPLWGLGLAKALNPKSGYLHDGRARTPLEAALWHGGEAQAAKQNLMALDAKARRQLLVFLDSL</sequence>
<keyword evidence="3 4" id="KW-0408">Iron</keyword>
<name>A0ABW2A498_9GAMM</name>
<evidence type="ECO:0000256" key="4">
    <source>
        <dbReference type="PROSITE-ProRule" id="PRU00433"/>
    </source>
</evidence>
<dbReference type="PANTHER" id="PTHR30600">
    <property type="entry name" value="CYTOCHROME C PEROXIDASE-RELATED"/>
    <property type="match status" value="1"/>
</dbReference>
<dbReference type="InterPro" id="IPR009056">
    <property type="entry name" value="Cyt_c-like_dom"/>
</dbReference>
<reference evidence="7" key="1">
    <citation type="journal article" date="2019" name="Int. J. Syst. Evol. Microbiol.">
        <title>The Global Catalogue of Microorganisms (GCM) 10K type strain sequencing project: providing services to taxonomists for standard genome sequencing and annotation.</title>
        <authorList>
            <consortium name="The Broad Institute Genomics Platform"/>
            <consortium name="The Broad Institute Genome Sequencing Center for Infectious Disease"/>
            <person name="Wu L."/>
            <person name="Ma J."/>
        </authorList>
    </citation>
    <scope>NUCLEOTIDE SEQUENCE [LARGE SCALE GENOMIC DNA]</scope>
    <source>
        <strain evidence="7">NBRC 111756</strain>
    </source>
</reference>
<evidence type="ECO:0000256" key="3">
    <source>
        <dbReference type="ARBA" id="ARBA00023004"/>
    </source>
</evidence>